<dbReference type="EMBL" id="RAXT01000098">
    <property type="protein sequence ID" value="RKG32044.1"/>
    <property type="molecule type" value="Genomic_DNA"/>
</dbReference>
<dbReference type="OrthoDB" id="5351104at2"/>
<name>A0A3A8EPZ1_9GAMM</name>
<accession>A0A3A8EPZ1</accession>
<dbReference type="Proteomes" id="UP000280405">
    <property type="component" value="Unassembled WGS sequence"/>
</dbReference>
<proteinExistence type="predicted"/>
<dbReference type="Pfam" id="PF03432">
    <property type="entry name" value="Relaxase"/>
    <property type="match status" value="1"/>
</dbReference>
<evidence type="ECO:0000313" key="4">
    <source>
        <dbReference type="Proteomes" id="UP000280405"/>
    </source>
</evidence>
<dbReference type="AlphaFoldDB" id="A0A3A8EPZ1"/>
<feature type="domain" description="MobA/VirD2-like nuclease" evidence="2">
    <location>
        <begin position="55"/>
        <end position="128"/>
    </location>
</feature>
<evidence type="ECO:0000313" key="3">
    <source>
        <dbReference type="EMBL" id="RKG32044.1"/>
    </source>
</evidence>
<comment type="caution">
    <text evidence="3">The sequence shown here is derived from an EMBL/GenBank/DDBJ whole genome shotgun (WGS) entry which is preliminary data.</text>
</comment>
<reference evidence="3 4" key="1">
    <citation type="submission" date="2018-09" db="EMBL/GenBank/DDBJ databases">
        <title>The draft genome of Acinetobacter spp. strains.</title>
        <authorList>
            <person name="Qin J."/>
            <person name="Feng Y."/>
            <person name="Zong Z."/>
        </authorList>
    </citation>
    <scope>NUCLEOTIDE SEQUENCE [LARGE SCALE GENOMIC DNA]</scope>
    <source>
        <strain evidence="3 4">WCHAc060115</strain>
    </source>
</reference>
<evidence type="ECO:0000259" key="2">
    <source>
        <dbReference type="Pfam" id="PF03432"/>
    </source>
</evidence>
<evidence type="ECO:0000256" key="1">
    <source>
        <dbReference type="SAM" id="MobiDB-lite"/>
    </source>
</evidence>
<dbReference type="InterPro" id="IPR005094">
    <property type="entry name" value="Endonuclease_MobA/VirD2"/>
</dbReference>
<sequence length="652" mass="74836">MYIKFLKHGKGDPAKAASYLIAELDHLNRPRPDVQILRGDPHTFTAIAESIENEWKYTSGVIAWSKDDAPTNEEISEVLDGFEKHAFAGLQPHQYHFTAVLHEEDDGSKHVHFLVPRIELDTGKALNIAPPGHEKYFDPLRDYFNYSKGWSRPDNPILQHDTQTPDHVHFQDAAAIRAGLKGKAVNDIREVIGSLIEQRIYFDFIKDRTDVLDAVSELGEVTRISDKFISLKLDGADKAIRLKGAFYESEFSVESYFENRTRETSDARASRENRFISEEHKKLAEQLEKRFTELAGGRSKYNEGRYQSLERSQTEPKFSPNRESEFSRTFTAANGRNSQPFEPTGRAARAVKSPISSIEQHEPRNSRNSQDQENPFYIKYSFSFDSSYFAYIEYCSRLRKQEQIQRHKRDAEQSRLSEITRRKHDHNGMWGETVRRVRPERERELRTGQWDETAWDSKGGALSESRIAVIEDYRRTAESIEATTARARESTTNHSAAIIDHRAAQELRQRVSAALELGSERKRESSQVNQGFTETPAFAVSIYKLGEELKFTFADTFRETGGRIGDREPHQTAVSRDFTQFGADRDREADCTTSNADHRENALSRAVSTKISGIDPSLIRQALDTLEKRREQRFQQENVHKNDRGYDSPSPF</sequence>
<organism evidence="3 4">
    <name type="scientific">Acinetobacter rongchengensis</name>
    <dbReference type="NCBI Taxonomy" id="2419601"/>
    <lineage>
        <taxon>Bacteria</taxon>
        <taxon>Pseudomonadati</taxon>
        <taxon>Pseudomonadota</taxon>
        <taxon>Gammaproteobacteria</taxon>
        <taxon>Moraxellales</taxon>
        <taxon>Moraxellaceae</taxon>
        <taxon>Acinetobacter</taxon>
    </lineage>
</organism>
<feature type="region of interest" description="Disordered" evidence="1">
    <location>
        <begin position="630"/>
        <end position="652"/>
    </location>
</feature>
<keyword evidence="4" id="KW-1185">Reference proteome</keyword>
<feature type="compositionally biased region" description="Polar residues" evidence="1">
    <location>
        <begin position="327"/>
        <end position="341"/>
    </location>
</feature>
<gene>
    <name evidence="3" type="ORF">D7V20_18405</name>
</gene>
<protein>
    <recommendedName>
        <fullName evidence="2">MobA/VirD2-like nuclease domain-containing protein</fullName>
    </recommendedName>
</protein>
<feature type="region of interest" description="Disordered" evidence="1">
    <location>
        <begin position="302"/>
        <end position="372"/>
    </location>
</feature>
<dbReference type="RefSeq" id="WP_120385337.1">
    <property type="nucleotide sequence ID" value="NZ_RAXT01000098.1"/>
</dbReference>
<feature type="compositionally biased region" description="Basic and acidic residues" evidence="1">
    <location>
        <begin position="630"/>
        <end position="646"/>
    </location>
</feature>